<dbReference type="Proteomes" id="UP001589628">
    <property type="component" value="Unassembled WGS sequence"/>
</dbReference>
<organism evidence="2 3">
    <name type="scientific">Balneatrix alpica</name>
    <dbReference type="NCBI Taxonomy" id="75684"/>
    <lineage>
        <taxon>Bacteria</taxon>
        <taxon>Pseudomonadati</taxon>
        <taxon>Pseudomonadota</taxon>
        <taxon>Gammaproteobacteria</taxon>
        <taxon>Oceanospirillales</taxon>
        <taxon>Balneatrichaceae</taxon>
        <taxon>Balneatrix</taxon>
    </lineage>
</organism>
<dbReference type="RefSeq" id="WP_051527855.1">
    <property type="nucleotide sequence ID" value="NZ_JBHLZN010000001.1"/>
</dbReference>
<reference evidence="2 3" key="1">
    <citation type="submission" date="2024-09" db="EMBL/GenBank/DDBJ databases">
        <authorList>
            <person name="Sun Q."/>
            <person name="Mori K."/>
        </authorList>
    </citation>
    <scope>NUCLEOTIDE SEQUENCE [LARGE SCALE GENOMIC DNA]</scope>
    <source>
        <strain evidence="2 3">ATCC 51285</strain>
    </source>
</reference>
<keyword evidence="1" id="KW-0812">Transmembrane</keyword>
<evidence type="ECO:0000256" key="1">
    <source>
        <dbReference type="SAM" id="Phobius"/>
    </source>
</evidence>
<feature type="transmembrane region" description="Helical" evidence="1">
    <location>
        <begin position="115"/>
        <end position="134"/>
    </location>
</feature>
<dbReference type="InterPro" id="IPR026268">
    <property type="entry name" value="RseC"/>
</dbReference>
<accession>A0ABV5ZAR3</accession>
<dbReference type="PANTHER" id="PTHR35867">
    <property type="entry name" value="PROTEIN RSEC"/>
    <property type="match status" value="1"/>
</dbReference>
<dbReference type="Pfam" id="PF04246">
    <property type="entry name" value="RseC_MucC"/>
    <property type="match status" value="1"/>
</dbReference>
<evidence type="ECO:0000313" key="2">
    <source>
        <dbReference type="EMBL" id="MFB9885930.1"/>
    </source>
</evidence>
<feature type="transmembrane region" description="Helical" evidence="1">
    <location>
        <begin position="85"/>
        <end position="109"/>
    </location>
</feature>
<dbReference type="EMBL" id="JBHLZN010000001">
    <property type="protein sequence ID" value="MFB9885930.1"/>
    <property type="molecule type" value="Genomic_DNA"/>
</dbReference>
<evidence type="ECO:0000313" key="3">
    <source>
        <dbReference type="Proteomes" id="UP001589628"/>
    </source>
</evidence>
<gene>
    <name evidence="2" type="ORF">ACFFLH_05870</name>
</gene>
<proteinExistence type="predicted"/>
<sequence length="172" mass="18866">MNPDSEMDEGQLLELGQVVESQGRQVRVETIRRSACGSCQLRQGCGQGLLNRLGDGKRYRLWLDIPQGMVLRVGDQVRLGLSPHALLQVSALAYLLPLAGLFAGVLATLQLNEAWQLGAGALGLLLGLAGLRYLSRCQSQGLWQPQILEKIKMGTEEHERIHVTFLDGVKQP</sequence>
<name>A0ABV5ZAR3_9GAMM</name>
<dbReference type="PIRSF" id="PIRSF004923">
    <property type="entry name" value="RseC"/>
    <property type="match status" value="1"/>
</dbReference>
<protein>
    <submittedName>
        <fullName evidence="2">SoxR reducing system RseC family protein</fullName>
    </submittedName>
</protein>
<keyword evidence="1" id="KW-0472">Membrane</keyword>
<keyword evidence="1" id="KW-1133">Transmembrane helix</keyword>
<dbReference type="PANTHER" id="PTHR35867:SF1">
    <property type="entry name" value="PROTEIN RSEC"/>
    <property type="match status" value="1"/>
</dbReference>
<comment type="caution">
    <text evidence="2">The sequence shown here is derived from an EMBL/GenBank/DDBJ whole genome shotgun (WGS) entry which is preliminary data.</text>
</comment>
<keyword evidence="3" id="KW-1185">Reference proteome</keyword>
<dbReference type="InterPro" id="IPR007359">
    <property type="entry name" value="SigmaE_reg_RseC_MucC"/>
</dbReference>